<reference evidence="2 3" key="1">
    <citation type="submission" date="2019-05" db="EMBL/GenBank/DDBJ databases">
        <authorList>
            <person name="Lee S.D."/>
        </authorList>
    </citation>
    <scope>NUCLEOTIDE SEQUENCE [LARGE SCALE GENOMIC DNA]</scope>
    <source>
        <strain evidence="2 3">YC2-7</strain>
    </source>
</reference>
<proteinExistence type="predicted"/>
<feature type="transmembrane region" description="Helical" evidence="1">
    <location>
        <begin position="12"/>
        <end position="33"/>
    </location>
</feature>
<keyword evidence="3" id="KW-1185">Reference proteome</keyword>
<dbReference type="EMBL" id="VCQU01000009">
    <property type="protein sequence ID" value="NMN97998.1"/>
    <property type="molecule type" value="Genomic_DNA"/>
</dbReference>
<keyword evidence="1" id="KW-0472">Membrane</keyword>
<dbReference type="InterPro" id="IPR019662">
    <property type="entry name" value="DUF2516"/>
</dbReference>
<evidence type="ECO:0000313" key="2">
    <source>
        <dbReference type="EMBL" id="NMN97998.1"/>
    </source>
</evidence>
<name>A0A848KJI8_9NOCA</name>
<evidence type="ECO:0000256" key="1">
    <source>
        <dbReference type="SAM" id="Phobius"/>
    </source>
</evidence>
<gene>
    <name evidence="2" type="ORF">FGL95_23450</name>
</gene>
<accession>A0A848KJI8</accession>
<dbReference type="Pfam" id="PF10724">
    <property type="entry name" value="DUF2516"/>
    <property type="match status" value="1"/>
</dbReference>
<sequence>MDVVVFSAVAGLTGWIMLTLQLLAIGAAIFALVHAVRQRTDAYPAVDKLTKPVWLGILAASLLVVLLVHPVSFLGIIAVVAVCVYLVDVRPRVDDIQRGPRW</sequence>
<dbReference type="AlphaFoldDB" id="A0A848KJI8"/>
<keyword evidence="1" id="KW-0812">Transmembrane</keyword>
<organism evidence="2 3">
    <name type="scientific">Antrihabitans stalactiti</name>
    <dbReference type="NCBI Taxonomy" id="2584121"/>
    <lineage>
        <taxon>Bacteria</taxon>
        <taxon>Bacillati</taxon>
        <taxon>Actinomycetota</taxon>
        <taxon>Actinomycetes</taxon>
        <taxon>Mycobacteriales</taxon>
        <taxon>Nocardiaceae</taxon>
        <taxon>Antrihabitans</taxon>
    </lineage>
</organism>
<protein>
    <submittedName>
        <fullName evidence="2">DUF2516 family protein</fullName>
    </submittedName>
</protein>
<dbReference type="Proteomes" id="UP000535543">
    <property type="component" value="Unassembled WGS sequence"/>
</dbReference>
<evidence type="ECO:0000313" key="3">
    <source>
        <dbReference type="Proteomes" id="UP000535543"/>
    </source>
</evidence>
<comment type="caution">
    <text evidence="2">The sequence shown here is derived from an EMBL/GenBank/DDBJ whole genome shotgun (WGS) entry which is preliminary data.</text>
</comment>
<reference evidence="2 3" key="2">
    <citation type="submission" date="2020-06" db="EMBL/GenBank/DDBJ databases">
        <title>Antribacter stalactiti gen. nov., sp. nov., a new member of the family Nacardiaceae isolated from a cave.</title>
        <authorList>
            <person name="Kim I.S."/>
        </authorList>
    </citation>
    <scope>NUCLEOTIDE SEQUENCE [LARGE SCALE GENOMIC DNA]</scope>
    <source>
        <strain evidence="2 3">YC2-7</strain>
    </source>
</reference>
<feature type="transmembrane region" description="Helical" evidence="1">
    <location>
        <begin position="54"/>
        <end position="87"/>
    </location>
</feature>
<keyword evidence="1" id="KW-1133">Transmembrane helix</keyword>